<comment type="similarity">
    <text evidence="2">Belongs to the ATP12 family.</text>
</comment>
<proteinExistence type="inferred from homology"/>
<comment type="subcellular location">
    <subcellularLocation>
        <location evidence="1">Mitochondrion</location>
    </subcellularLocation>
</comment>
<accession>A0ABR0KHG1</accession>
<dbReference type="Gene3D" id="3.30.2180.10">
    <property type="entry name" value="ATP12-like"/>
    <property type="match status" value="1"/>
</dbReference>
<protein>
    <submittedName>
        <fullName evidence="7">ATP synthase mitochondrial F1 complex assembly factor 2</fullName>
    </submittedName>
</protein>
<dbReference type="PANTHER" id="PTHR21013:SF10">
    <property type="entry name" value="ATP SYNTHASE MITOCHONDRIAL F1 COMPLEX ASSEMBLY FACTOR 2"/>
    <property type="match status" value="1"/>
</dbReference>
<dbReference type="EMBL" id="JAVRRG010000022">
    <property type="protein sequence ID" value="KAK5096511.1"/>
    <property type="molecule type" value="Genomic_DNA"/>
</dbReference>
<dbReference type="Pfam" id="PF07542">
    <property type="entry name" value="ATP12"/>
    <property type="match status" value="1"/>
</dbReference>
<evidence type="ECO:0000256" key="2">
    <source>
        <dbReference type="ARBA" id="ARBA00008231"/>
    </source>
</evidence>
<dbReference type="PANTHER" id="PTHR21013">
    <property type="entry name" value="ATP SYNTHASE MITOCHONDRIAL F1 COMPLEX ASSEMBLY FACTOR 2/ATP12 PROTEIN, MITOCHONDRIAL PRECURSOR"/>
    <property type="match status" value="1"/>
</dbReference>
<evidence type="ECO:0000256" key="4">
    <source>
        <dbReference type="ARBA" id="ARBA00023128"/>
    </source>
</evidence>
<evidence type="ECO:0000256" key="6">
    <source>
        <dbReference type="SAM" id="MobiDB-lite"/>
    </source>
</evidence>
<name>A0ABR0KHG1_9EURO</name>
<keyword evidence="3" id="KW-0809">Transit peptide</keyword>
<evidence type="ECO:0000256" key="3">
    <source>
        <dbReference type="ARBA" id="ARBA00022946"/>
    </source>
</evidence>
<gene>
    <name evidence="7" type="primary">atp12_1</name>
    <name evidence="7" type="ORF">LTR24_002577</name>
</gene>
<evidence type="ECO:0000313" key="8">
    <source>
        <dbReference type="Proteomes" id="UP001345013"/>
    </source>
</evidence>
<reference evidence="7 8" key="1">
    <citation type="submission" date="2023-08" db="EMBL/GenBank/DDBJ databases">
        <title>Black Yeasts Isolated from many extreme environments.</title>
        <authorList>
            <person name="Coleine C."/>
            <person name="Stajich J.E."/>
            <person name="Selbmann L."/>
        </authorList>
    </citation>
    <scope>NUCLEOTIDE SEQUENCE [LARGE SCALE GENOMIC DNA]</scope>
    <source>
        <strain evidence="7 8">CCFEE 5885</strain>
    </source>
</reference>
<evidence type="ECO:0000256" key="5">
    <source>
        <dbReference type="ARBA" id="ARBA00023186"/>
    </source>
</evidence>
<feature type="region of interest" description="Disordered" evidence="6">
    <location>
        <begin position="70"/>
        <end position="90"/>
    </location>
</feature>
<dbReference type="Proteomes" id="UP001345013">
    <property type="component" value="Unassembled WGS sequence"/>
</dbReference>
<dbReference type="InterPro" id="IPR011419">
    <property type="entry name" value="ATP12_ATP_synth-F1-assembly"/>
</dbReference>
<dbReference type="InterPro" id="IPR042272">
    <property type="entry name" value="ATP12_ATP_synth-F1-assembly_N"/>
</dbReference>
<keyword evidence="4" id="KW-0496">Mitochondrion</keyword>
<evidence type="ECO:0000313" key="7">
    <source>
        <dbReference type="EMBL" id="KAK5096511.1"/>
    </source>
</evidence>
<dbReference type="Gene3D" id="1.10.3580.10">
    <property type="entry name" value="ATP12 ATPase"/>
    <property type="match status" value="1"/>
</dbReference>
<dbReference type="InterPro" id="IPR023335">
    <property type="entry name" value="ATP12_ortho_dom_sf"/>
</dbReference>
<feature type="region of interest" description="Disordered" evidence="6">
    <location>
        <begin position="36"/>
        <end position="58"/>
    </location>
</feature>
<keyword evidence="5" id="KW-0143">Chaperone</keyword>
<keyword evidence="8" id="KW-1185">Reference proteome</keyword>
<sequence>MSKPAVESLCLRVLRSRPSPPQRRCISHTRSALATALPITAAGPPPGPPEPATSHYGSRVDQMRKKAAQIQQAKDIRASQQPGNKASPLRRRFWKDVHVQEVENGYQIMLDSRPVRTPTKQILVVPKTKAHLAHAIAIEWDLLTSAQQALKNHRIPMTSIVSRAQDIAGAEANGDTKIRQDILRTLMRYLSTDTLLCWAPNSNSADTRLEMERGREQPAHNLRDVQKDAAEAIISYLNTTIWPGVDIVPVLDGDIIMPSKQSDVTNSIISGWITGLPAYELAALERAVLASKSLLVGTRLLIEWSEEFRDVQRVTERRFGIEEAALASTIEVRWQTGMWGEVEDSHDVDNEDVRRQLGATVLVPRTARPPPVPHPPLPREIHRAEVEAVDVRRDDGEQEQDAV</sequence>
<dbReference type="SUPFAM" id="SSF160909">
    <property type="entry name" value="ATP12-like"/>
    <property type="match status" value="1"/>
</dbReference>
<organism evidence="7 8">
    <name type="scientific">Lithohypha guttulata</name>
    <dbReference type="NCBI Taxonomy" id="1690604"/>
    <lineage>
        <taxon>Eukaryota</taxon>
        <taxon>Fungi</taxon>
        <taxon>Dikarya</taxon>
        <taxon>Ascomycota</taxon>
        <taxon>Pezizomycotina</taxon>
        <taxon>Eurotiomycetes</taxon>
        <taxon>Chaetothyriomycetidae</taxon>
        <taxon>Chaetothyriales</taxon>
        <taxon>Trichomeriaceae</taxon>
        <taxon>Lithohypha</taxon>
    </lineage>
</organism>
<comment type="caution">
    <text evidence="7">The sequence shown here is derived from an EMBL/GenBank/DDBJ whole genome shotgun (WGS) entry which is preliminary data.</text>
</comment>
<evidence type="ECO:0000256" key="1">
    <source>
        <dbReference type="ARBA" id="ARBA00004173"/>
    </source>
</evidence>